<name>A0A3E3EFZ6_9FIRM</name>
<sequence>MAKRKVYKTVKGFAYMIIGCGLMLTLFNSAITVFQRQDEIAVLEKEKKAVEKEKKALENEISLLNDDDYVARYARENYVFTREGEQVAIIPGVE</sequence>
<evidence type="ECO:0000313" key="4">
    <source>
        <dbReference type="EMBL" id="RGD86328.1"/>
    </source>
</evidence>
<dbReference type="PANTHER" id="PTHR40027:SF1">
    <property type="entry name" value="CELL DIVISION PROTEIN DIVIC"/>
    <property type="match status" value="1"/>
</dbReference>
<dbReference type="EMBL" id="QUSL01000006">
    <property type="protein sequence ID" value="RGD86328.1"/>
    <property type="molecule type" value="Genomic_DNA"/>
</dbReference>
<dbReference type="Proteomes" id="UP001211987">
    <property type="component" value="Unassembled WGS sequence"/>
</dbReference>
<keyword evidence="1" id="KW-0175">Coiled coil</keyword>
<keyword evidence="2" id="KW-0472">Membrane</keyword>
<proteinExistence type="predicted"/>
<dbReference type="GeneID" id="64197903"/>
<dbReference type="InterPro" id="IPR007060">
    <property type="entry name" value="FtsL/DivIC"/>
</dbReference>
<dbReference type="PANTHER" id="PTHR40027">
    <property type="entry name" value="CELL DIVISION PROTEIN DIVIC"/>
    <property type="match status" value="1"/>
</dbReference>
<dbReference type="EMBL" id="JAQLKE010000003">
    <property type="protein sequence ID" value="MDB7082658.1"/>
    <property type="molecule type" value="Genomic_DNA"/>
</dbReference>
<keyword evidence="2" id="KW-0812">Transmembrane</keyword>
<accession>A0A3E3EFZ6</accession>
<dbReference type="AlphaFoldDB" id="A0A3E3EFZ6"/>
<dbReference type="Pfam" id="PF04977">
    <property type="entry name" value="DivIC"/>
    <property type="match status" value="1"/>
</dbReference>
<reference evidence="3" key="2">
    <citation type="submission" date="2023-01" db="EMBL/GenBank/DDBJ databases">
        <title>Human gut microbiome strain richness.</title>
        <authorList>
            <person name="Chen-Liaw A."/>
        </authorList>
    </citation>
    <scope>NUCLEOTIDE SEQUENCE</scope>
    <source>
        <strain evidence="3">1001217st2_G6_1001217B_191108</strain>
    </source>
</reference>
<dbReference type="GO" id="GO:0051301">
    <property type="term" value="P:cell division"/>
    <property type="evidence" value="ECO:0007669"/>
    <property type="project" value="InterPro"/>
</dbReference>
<organism evidence="4 5">
    <name type="scientific">Thomasclavelia ramosa</name>
    <dbReference type="NCBI Taxonomy" id="1547"/>
    <lineage>
        <taxon>Bacteria</taxon>
        <taxon>Bacillati</taxon>
        <taxon>Bacillota</taxon>
        <taxon>Erysipelotrichia</taxon>
        <taxon>Erysipelotrichales</taxon>
        <taxon>Coprobacillaceae</taxon>
        <taxon>Thomasclavelia</taxon>
    </lineage>
</organism>
<feature type="coiled-coil region" evidence="1">
    <location>
        <begin position="33"/>
        <end position="67"/>
    </location>
</feature>
<keyword evidence="2" id="KW-1133">Transmembrane helix</keyword>
<comment type="caution">
    <text evidence="4">The sequence shown here is derived from an EMBL/GenBank/DDBJ whole genome shotgun (WGS) entry which is preliminary data.</text>
</comment>
<reference evidence="4 5" key="1">
    <citation type="submission" date="2018-08" db="EMBL/GenBank/DDBJ databases">
        <title>A genome reference for cultivated species of the human gut microbiota.</title>
        <authorList>
            <person name="Zou Y."/>
            <person name="Xue W."/>
            <person name="Luo G."/>
        </authorList>
    </citation>
    <scope>NUCLEOTIDE SEQUENCE [LARGE SCALE GENOMIC DNA]</scope>
    <source>
        <strain evidence="4 5">OM06-4</strain>
    </source>
</reference>
<evidence type="ECO:0000256" key="1">
    <source>
        <dbReference type="SAM" id="Coils"/>
    </source>
</evidence>
<dbReference type="RefSeq" id="WP_008793080.1">
    <property type="nucleotide sequence ID" value="NZ_AP031443.1"/>
</dbReference>
<gene>
    <name evidence="4" type="ORF">DXB93_05555</name>
    <name evidence="3" type="ORF">PM738_02495</name>
</gene>
<evidence type="ECO:0000256" key="2">
    <source>
        <dbReference type="SAM" id="Phobius"/>
    </source>
</evidence>
<protein>
    <submittedName>
        <fullName evidence="4">Septum formation initiator family protein</fullName>
    </submittedName>
</protein>
<dbReference type="Proteomes" id="UP000261032">
    <property type="component" value="Unassembled WGS sequence"/>
</dbReference>
<feature type="transmembrane region" description="Helical" evidence="2">
    <location>
        <begin position="12"/>
        <end position="34"/>
    </location>
</feature>
<evidence type="ECO:0000313" key="3">
    <source>
        <dbReference type="EMBL" id="MDB7082658.1"/>
    </source>
</evidence>
<evidence type="ECO:0000313" key="5">
    <source>
        <dbReference type="Proteomes" id="UP000261032"/>
    </source>
</evidence>
<dbReference type="InterPro" id="IPR039076">
    <property type="entry name" value="DivIC"/>
</dbReference>